<evidence type="ECO:0000256" key="1">
    <source>
        <dbReference type="SAM" id="Phobius"/>
    </source>
</evidence>
<feature type="transmembrane region" description="Helical" evidence="1">
    <location>
        <begin position="344"/>
        <end position="365"/>
    </location>
</feature>
<feature type="transmembrane region" description="Helical" evidence="1">
    <location>
        <begin position="46"/>
        <end position="70"/>
    </location>
</feature>
<organism evidence="2 3">
    <name type="scientific">Suttonella indologenes</name>
    <dbReference type="NCBI Taxonomy" id="13276"/>
    <lineage>
        <taxon>Bacteria</taxon>
        <taxon>Pseudomonadati</taxon>
        <taxon>Pseudomonadota</taxon>
        <taxon>Gammaproteobacteria</taxon>
        <taxon>Cardiobacteriales</taxon>
        <taxon>Cardiobacteriaceae</taxon>
        <taxon>Suttonella</taxon>
    </lineage>
</organism>
<name>A0A380ML07_9GAMM</name>
<gene>
    <name evidence="2" type="ORF">NCTC10717_00609</name>
</gene>
<dbReference type="RefSeq" id="WP_115217888.1">
    <property type="nucleotide sequence ID" value="NZ_UHIA01000003.1"/>
</dbReference>
<dbReference type="EMBL" id="UHIA01000003">
    <property type="protein sequence ID" value="SUO92547.1"/>
    <property type="molecule type" value="Genomic_DNA"/>
</dbReference>
<feature type="transmembrane region" description="Helical" evidence="1">
    <location>
        <begin position="107"/>
        <end position="125"/>
    </location>
</feature>
<dbReference type="OrthoDB" id="7054777at2"/>
<keyword evidence="1" id="KW-0472">Membrane</keyword>
<feature type="transmembrane region" description="Helical" evidence="1">
    <location>
        <begin position="82"/>
        <end position="101"/>
    </location>
</feature>
<feature type="transmembrane region" description="Helical" evidence="1">
    <location>
        <begin position="320"/>
        <end position="338"/>
    </location>
</feature>
<feature type="transmembrane region" description="Helical" evidence="1">
    <location>
        <begin position="254"/>
        <end position="276"/>
    </location>
</feature>
<dbReference type="Pfam" id="PF05940">
    <property type="entry name" value="NnrS"/>
    <property type="match status" value="1"/>
</dbReference>
<keyword evidence="1" id="KW-1133">Transmembrane helix</keyword>
<dbReference type="InterPro" id="IPR010266">
    <property type="entry name" value="NnrS"/>
</dbReference>
<keyword evidence="1" id="KW-0812">Transmembrane</keyword>
<accession>A0A380ML07</accession>
<feature type="transmembrane region" description="Helical" evidence="1">
    <location>
        <begin position="12"/>
        <end position="34"/>
    </location>
</feature>
<reference evidence="2 3" key="1">
    <citation type="submission" date="2018-06" db="EMBL/GenBank/DDBJ databases">
        <authorList>
            <consortium name="Pathogen Informatics"/>
            <person name="Doyle S."/>
        </authorList>
    </citation>
    <scope>NUCLEOTIDE SEQUENCE [LARGE SCALE GENOMIC DNA]</scope>
    <source>
        <strain evidence="2 3">NCTC10717</strain>
    </source>
</reference>
<evidence type="ECO:0000313" key="3">
    <source>
        <dbReference type="Proteomes" id="UP000254575"/>
    </source>
</evidence>
<feature type="transmembrane region" description="Helical" evidence="1">
    <location>
        <begin position="156"/>
        <end position="175"/>
    </location>
</feature>
<sequence length="374" mass="41767">MNHYWQKSLQHPFRLFFPLISFAVLIALLPWLALSFLPSQAAHFPLHWHAFAFVHLTGGAAFTGFLLTALPEWTDDRRKLHAHSIRLLVLWGIALCGLWQLSIGAWLIVPFWVYLFALTASFVWRNKDSRQLSLLFCLSLIIALAIAYAANGEGRYLHAGVDAMLLAVAIINFRVARAIGNQALEDGGRLDERFIPNPYYKNLSCFWLAAATASGLAASHSVQGWLYLAAGTAFVARLHDFHHLRLLRFAYVRAHYAVSLSLALGYSALGAVLLLAPAYSSFARHFLAIAVYLLMILTIISIAGQRHSGVKLHFHSDIRLALTLLLIAACARGIYSAFEPNINGIYRLPAVAIAVAFIVYCLRYLRIFARNEPR</sequence>
<protein>
    <submittedName>
        <fullName evidence="2">NnrS protein</fullName>
    </submittedName>
</protein>
<evidence type="ECO:0000313" key="2">
    <source>
        <dbReference type="EMBL" id="SUO92547.1"/>
    </source>
</evidence>
<dbReference type="AlphaFoldDB" id="A0A380ML07"/>
<feature type="transmembrane region" description="Helical" evidence="1">
    <location>
        <begin position="282"/>
        <end position="300"/>
    </location>
</feature>
<feature type="transmembrane region" description="Helical" evidence="1">
    <location>
        <begin position="132"/>
        <end position="150"/>
    </location>
</feature>
<keyword evidence="3" id="KW-1185">Reference proteome</keyword>
<proteinExistence type="predicted"/>
<dbReference type="Proteomes" id="UP000254575">
    <property type="component" value="Unassembled WGS sequence"/>
</dbReference>